<reference evidence="6" key="1">
    <citation type="submission" date="2022-02" db="EMBL/GenBank/DDBJ databases">
        <title>Paenibacillus sp. MBLB1832 Whole Genome Shotgun Sequencing.</title>
        <authorList>
            <person name="Hwang C.Y."/>
            <person name="Cho E.-S."/>
            <person name="Seo M.-J."/>
        </authorList>
    </citation>
    <scope>NUCLEOTIDE SEQUENCE</scope>
    <source>
        <strain evidence="6">MBLB1832</strain>
    </source>
</reference>
<keyword evidence="1" id="KW-0004">4Fe-4S</keyword>
<dbReference type="Proteomes" id="UP001304650">
    <property type="component" value="Chromosome"/>
</dbReference>
<dbReference type="GO" id="GO:0051539">
    <property type="term" value="F:4 iron, 4 sulfur cluster binding"/>
    <property type="evidence" value="ECO:0007669"/>
    <property type="project" value="UniProtKB-KW"/>
</dbReference>
<dbReference type="InterPro" id="IPR016024">
    <property type="entry name" value="ARM-type_fold"/>
</dbReference>
<dbReference type="Gene3D" id="1.25.10.10">
    <property type="entry name" value="Leucine-rich Repeat Variant"/>
    <property type="match status" value="1"/>
</dbReference>
<dbReference type="PANTHER" id="PTHR43498:SF1">
    <property type="entry name" value="COB--COM HETERODISULFIDE REDUCTASE IRON-SULFUR SUBUNIT A"/>
    <property type="match status" value="1"/>
</dbReference>
<dbReference type="Pfam" id="PF12831">
    <property type="entry name" value="FAD_oxidored"/>
    <property type="match status" value="2"/>
</dbReference>
<keyword evidence="7" id="KW-1185">Reference proteome</keyword>
<name>A0AA96LPV5_9BACL</name>
<dbReference type="KEGG" id="proo:MJB10_08235"/>
<dbReference type="PANTHER" id="PTHR43498">
    <property type="entry name" value="FERREDOXIN:COB-COM HETERODISULFIDE REDUCTASE SUBUNIT A"/>
    <property type="match status" value="1"/>
</dbReference>
<keyword evidence="2" id="KW-0479">Metal-binding</keyword>
<keyword evidence="4" id="KW-0408">Iron</keyword>
<dbReference type="InterPro" id="IPR011989">
    <property type="entry name" value="ARM-like"/>
</dbReference>
<evidence type="ECO:0000313" key="6">
    <source>
        <dbReference type="EMBL" id="WNR46067.1"/>
    </source>
</evidence>
<dbReference type="GO" id="GO:0046872">
    <property type="term" value="F:metal ion binding"/>
    <property type="evidence" value="ECO:0007669"/>
    <property type="project" value="UniProtKB-KW"/>
</dbReference>
<evidence type="ECO:0000256" key="5">
    <source>
        <dbReference type="ARBA" id="ARBA00023014"/>
    </source>
</evidence>
<proteinExistence type="predicted"/>
<dbReference type="GO" id="GO:0016491">
    <property type="term" value="F:oxidoreductase activity"/>
    <property type="evidence" value="ECO:0007669"/>
    <property type="project" value="UniProtKB-KW"/>
</dbReference>
<dbReference type="Gene3D" id="3.50.50.60">
    <property type="entry name" value="FAD/NAD(P)-binding domain"/>
    <property type="match status" value="1"/>
</dbReference>
<evidence type="ECO:0000256" key="3">
    <source>
        <dbReference type="ARBA" id="ARBA00023002"/>
    </source>
</evidence>
<evidence type="ECO:0000313" key="7">
    <source>
        <dbReference type="Proteomes" id="UP001304650"/>
    </source>
</evidence>
<sequence>MLLSRKVNGVLTQVPPAEDSFFETYDVIVVGLGTAGAAAVISAARKGLKVLGIERLTCMGGTGTAGGVLGYYFGSRGGEMESLDTKVAAMEKLAYTPSSGVNGEVKKLLLEQAALEAGATLSYDSTLTGVWAEGSVVRGIQWISPRGILNATASFVIDATGEGDVCRMLSCEFRGGREFDGQAQPFSNVLIKLENGRIHFVYTDSGYVVPHDPQSMSQAIVSSAILSTHLQAQYGEEQRILKVAPLLGVREGQFIVGEENVTFDKFMREDYDDKPIFFAYSNADNHSKDVAFESELQQDWTVASSLWGYNFTVPVPLGALIPKGFGGLMVAGRCLAVDHDMASCIRMKRDMQKSGEAAANAVYLAIKHNVSVRDVPYSELAELLMDTGCLKRDERVAFKETLSHADETNPLVKWLTAEDDIKAGLASDKPGVAIWSAKRLGDHVKNKLIAWVKQDTDHQLQRHSALSLGLIGDHHAAPLLRQMVVERDPYVPKTSRKYNQARGYAAIYLLGKMRDKEILPQLIQILEERGENLRFMDANREFISDETELYFQYASYSLVAMTKIGQAHPETRSLIYEVFNRFISRLDGSLIISFKGSSAIKFIMDTKVREWIRQAFIQWGCAV</sequence>
<organism evidence="6 7">
    <name type="scientific">Paenibacillus roseopurpureus</name>
    <dbReference type="NCBI Taxonomy" id="2918901"/>
    <lineage>
        <taxon>Bacteria</taxon>
        <taxon>Bacillati</taxon>
        <taxon>Bacillota</taxon>
        <taxon>Bacilli</taxon>
        <taxon>Bacillales</taxon>
        <taxon>Paenibacillaceae</taxon>
        <taxon>Paenibacillus</taxon>
    </lineage>
</organism>
<dbReference type="SUPFAM" id="SSF48371">
    <property type="entry name" value="ARM repeat"/>
    <property type="match status" value="1"/>
</dbReference>
<keyword evidence="5" id="KW-0411">Iron-sulfur</keyword>
<accession>A0AA96LPV5</accession>
<keyword evidence="3" id="KW-0560">Oxidoreductase</keyword>
<dbReference type="PRINTS" id="PR00411">
    <property type="entry name" value="PNDRDTASEI"/>
</dbReference>
<dbReference type="Pfam" id="PF03130">
    <property type="entry name" value="HEAT_PBS"/>
    <property type="match status" value="1"/>
</dbReference>
<dbReference type="EMBL" id="CP130319">
    <property type="protein sequence ID" value="WNR46067.1"/>
    <property type="molecule type" value="Genomic_DNA"/>
</dbReference>
<dbReference type="RefSeq" id="WP_314803352.1">
    <property type="nucleotide sequence ID" value="NZ_CP130319.1"/>
</dbReference>
<evidence type="ECO:0000256" key="1">
    <source>
        <dbReference type="ARBA" id="ARBA00022485"/>
    </source>
</evidence>
<evidence type="ECO:0000256" key="2">
    <source>
        <dbReference type="ARBA" id="ARBA00022723"/>
    </source>
</evidence>
<dbReference type="SUPFAM" id="SSF51905">
    <property type="entry name" value="FAD/NAD(P)-binding domain"/>
    <property type="match status" value="1"/>
</dbReference>
<dbReference type="InterPro" id="IPR004155">
    <property type="entry name" value="PBS_lyase_HEAT"/>
</dbReference>
<dbReference type="InterPro" id="IPR036188">
    <property type="entry name" value="FAD/NAD-bd_sf"/>
</dbReference>
<dbReference type="AlphaFoldDB" id="A0AA96LPV5"/>
<gene>
    <name evidence="6" type="ORF">MJB10_08235</name>
</gene>
<evidence type="ECO:0000256" key="4">
    <source>
        <dbReference type="ARBA" id="ARBA00023004"/>
    </source>
</evidence>
<dbReference type="InterPro" id="IPR039650">
    <property type="entry name" value="HdrA-like"/>
</dbReference>
<protein>
    <submittedName>
        <fullName evidence="6">FAD-dependent oxidoreductase</fullName>
    </submittedName>
</protein>